<feature type="domain" description="Solute-binding protein family 5" evidence="5">
    <location>
        <begin position="83"/>
        <end position="436"/>
    </location>
</feature>
<dbReference type="GO" id="GO:0015833">
    <property type="term" value="P:peptide transport"/>
    <property type="evidence" value="ECO:0007669"/>
    <property type="project" value="TreeGrafter"/>
</dbReference>
<proteinExistence type="inferred from homology"/>
<evidence type="ECO:0000313" key="6">
    <source>
        <dbReference type="EMBL" id="XDK31813.1"/>
    </source>
</evidence>
<comment type="subcellular location">
    <subcellularLocation>
        <location evidence="1">Cell membrane</location>
        <topology evidence="1">Lipid-anchor</topology>
    </subcellularLocation>
</comment>
<accession>A0AB39HPT8</accession>
<dbReference type="Gene3D" id="3.40.190.10">
    <property type="entry name" value="Periplasmic binding protein-like II"/>
    <property type="match status" value="1"/>
</dbReference>
<dbReference type="PROSITE" id="PS51257">
    <property type="entry name" value="PROKAR_LIPOPROTEIN"/>
    <property type="match status" value="1"/>
</dbReference>
<gene>
    <name evidence="6" type="ORF">AB4Y30_12350</name>
</gene>
<keyword evidence="3 4" id="KW-0732">Signal</keyword>
<dbReference type="Pfam" id="PF00496">
    <property type="entry name" value="SBP_bac_5"/>
    <property type="match status" value="1"/>
</dbReference>
<dbReference type="EMBL" id="CP162599">
    <property type="protein sequence ID" value="XDK31813.1"/>
    <property type="molecule type" value="Genomic_DNA"/>
</dbReference>
<dbReference type="InterPro" id="IPR039424">
    <property type="entry name" value="SBP_5"/>
</dbReference>
<dbReference type="CDD" id="cd08502">
    <property type="entry name" value="PBP2_NikA_DppA_OppA_like_16"/>
    <property type="match status" value="1"/>
</dbReference>
<evidence type="ECO:0000256" key="3">
    <source>
        <dbReference type="ARBA" id="ARBA00022729"/>
    </source>
</evidence>
<organism evidence="6">
    <name type="scientific">Ornithinibacillus sp. 4-3</name>
    <dbReference type="NCBI Taxonomy" id="3231488"/>
    <lineage>
        <taxon>Bacteria</taxon>
        <taxon>Bacillati</taxon>
        <taxon>Bacillota</taxon>
        <taxon>Bacilli</taxon>
        <taxon>Bacillales</taxon>
        <taxon>Bacillaceae</taxon>
        <taxon>Ornithinibacillus</taxon>
    </lineage>
</organism>
<dbReference type="AlphaFoldDB" id="A0AB39HPT8"/>
<evidence type="ECO:0000259" key="5">
    <source>
        <dbReference type="Pfam" id="PF00496"/>
    </source>
</evidence>
<evidence type="ECO:0000256" key="1">
    <source>
        <dbReference type="ARBA" id="ARBA00004193"/>
    </source>
</evidence>
<sequence>MKYKRTILLVIYLGVILSLLACNSEEDATNDNNQEDQNGKNILTVAYDNKPPGLDPHITTATITKDFTSPIFETLVALDSELEPQPMLAEEWEISEDGKTYTFKLREGVKFHNGKEMTSEDVIASYDKWVEVSSLGKSNFADATFEAEDDYTVVMQLPERNTVTLIALSNTIQYLAIMPKEIVDNAGADGVTEYVGTGPYEVKEWRADQYLHLKKFEDYQPLSTPADGFAGKKEVLVDELHLEIVDDASTRVAGLISGQYDMATLLPYDDYDRLENDPNITVYTPDNGFAMMVFNKKHGFFSDVKARQAINYALDLEEVLLAAYSSEKFAAPSHALVPEIQTSFYREEGIDRYNQKDIEKAKELLDEIGYDGEEIVFLVSRAYEDHYNAAVSVQQQLKEVGINVKLDVYDWATLLTHREDETAWDMFATGFSYEPHPLNNIWLDSATQYPGWTNSPEIDSFIEQIRTAASPEEASDYFGELQDEFYNYLPLVKYGDTKNIHATRSNIKGYDYSLSHVFWNVSKE</sequence>
<protein>
    <submittedName>
        <fullName evidence="6">ABC transporter substrate-binding protein</fullName>
    </submittedName>
</protein>
<feature type="chain" id="PRO_5044277582" evidence="4">
    <location>
        <begin position="22"/>
        <end position="524"/>
    </location>
</feature>
<feature type="signal peptide" evidence="4">
    <location>
        <begin position="1"/>
        <end position="21"/>
    </location>
</feature>
<name>A0AB39HPT8_9BACI</name>
<dbReference type="InterPro" id="IPR023765">
    <property type="entry name" value="SBP_5_CS"/>
</dbReference>
<dbReference type="PANTHER" id="PTHR30290">
    <property type="entry name" value="PERIPLASMIC BINDING COMPONENT OF ABC TRANSPORTER"/>
    <property type="match status" value="1"/>
</dbReference>
<dbReference type="PANTHER" id="PTHR30290:SF38">
    <property type="entry name" value="D,D-DIPEPTIDE-BINDING PERIPLASMIC PROTEIN DDPA-RELATED"/>
    <property type="match status" value="1"/>
</dbReference>
<dbReference type="Gene3D" id="3.90.76.10">
    <property type="entry name" value="Dipeptide-binding Protein, Domain 1"/>
    <property type="match status" value="1"/>
</dbReference>
<dbReference type="GO" id="GO:1904680">
    <property type="term" value="F:peptide transmembrane transporter activity"/>
    <property type="evidence" value="ECO:0007669"/>
    <property type="project" value="TreeGrafter"/>
</dbReference>
<evidence type="ECO:0000256" key="2">
    <source>
        <dbReference type="ARBA" id="ARBA00005695"/>
    </source>
</evidence>
<dbReference type="Gene3D" id="3.10.105.10">
    <property type="entry name" value="Dipeptide-binding Protein, Domain 3"/>
    <property type="match status" value="1"/>
</dbReference>
<dbReference type="PROSITE" id="PS01040">
    <property type="entry name" value="SBP_BACTERIAL_5"/>
    <property type="match status" value="1"/>
</dbReference>
<comment type="similarity">
    <text evidence="2">Belongs to the bacterial solute-binding protein 5 family.</text>
</comment>
<dbReference type="InterPro" id="IPR030678">
    <property type="entry name" value="Peptide/Ni-bd"/>
</dbReference>
<reference evidence="6" key="1">
    <citation type="submission" date="2024-07" db="EMBL/GenBank/DDBJ databases">
        <title>Halotolerant mesophilic bacterium Ornithinibacillus sp. 4-3, sp. nov., isolated from soil.</title>
        <authorList>
            <person name="Sidarenka A.V."/>
            <person name="Guliayeva D.E."/>
            <person name="Leanovich S.I."/>
            <person name="Hileuskaya K.S."/>
            <person name="Akhremchuk A.E."/>
            <person name="Sikolenko M.A."/>
            <person name="Valentovich L.N."/>
        </authorList>
    </citation>
    <scope>NUCLEOTIDE SEQUENCE</scope>
    <source>
        <strain evidence="6">4-3</strain>
    </source>
</reference>
<dbReference type="GO" id="GO:0043190">
    <property type="term" value="C:ATP-binding cassette (ABC) transporter complex"/>
    <property type="evidence" value="ECO:0007669"/>
    <property type="project" value="InterPro"/>
</dbReference>
<dbReference type="InterPro" id="IPR000914">
    <property type="entry name" value="SBP_5_dom"/>
</dbReference>
<dbReference type="SUPFAM" id="SSF53850">
    <property type="entry name" value="Periplasmic binding protein-like II"/>
    <property type="match status" value="1"/>
</dbReference>
<dbReference type="PIRSF" id="PIRSF002741">
    <property type="entry name" value="MppA"/>
    <property type="match status" value="1"/>
</dbReference>
<dbReference type="RefSeq" id="WP_368652537.1">
    <property type="nucleotide sequence ID" value="NZ_CP162599.1"/>
</dbReference>
<dbReference type="GO" id="GO:0042597">
    <property type="term" value="C:periplasmic space"/>
    <property type="evidence" value="ECO:0007669"/>
    <property type="project" value="UniProtKB-ARBA"/>
</dbReference>
<evidence type="ECO:0000256" key="4">
    <source>
        <dbReference type="SAM" id="SignalP"/>
    </source>
</evidence>